<feature type="transmembrane region" description="Helical" evidence="1">
    <location>
        <begin position="39"/>
        <end position="57"/>
    </location>
</feature>
<proteinExistence type="predicted"/>
<evidence type="ECO:0000313" key="2">
    <source>
        <dbReference type="EMBL" id="RGE58712.1"/>
    </source>
</evidence>
<dbReference type="AlphaFoldDB" id="A0A3E3I227"/>
<dbReference type="SUPFAM" id="SSF69322">
    <property type="entry name" value="Tricorn protease domain 2"/>
    <property type="match status" value="1"/>
</dbReference>
<dbReference type="InterPro" id="IPR043765">
    <property type="entry name" value="DUF5711"/>
</dbReference>
<keyword evidence="1" id="KW-0472">Membrane</keyword>
<organism evidence="2 3">
    <name type="scientific">Eisenbergiella massiliensis</name>
    <dbReference type="NCBI Taxonomy" id="1720294"/>
    <lineage>
        <taxon>Bacteria</taxon>
        <taxon>Bacillati</taxon>
        <taxon>Bacillota</taxon>
        <taxon>Clostridia</taxon>
        <taxon>Lachnospirales</taxon>
        <taxon>Lachnospiraceae</taxon>
        <taxon>Eisenbergiella</taxon>
    </lineage>
</organism>
<evidence type="ECO:0000256" key="1">
    <source>
        <dbReference type="SAM" id="Phobius"/>
    </source>
</evidence>
<accession>A0A3E3I227</accession>
<keyword evidence="1" id="KW-1133">Transmembrane helix</keyword>
<dbReference type="Pfam" id="PF18975">
    <property type="entry name" value="DUF5711"/>
    <property type="match status" value="1"/>
</dbReference>
<gene>
    <name evidence="2" type="ORF">DWY69_31050</name>
</gene>
<dbReference type="RefSeq" id="WP_025487691.1">
    <property type="nucleotide sequence ID" value="NZ_CALBAU010000380.1"/>
</dbReference>
<protein>
    <recommendedName>
        <fullName evidence="4">WD40 repeat domain-containing protein</fullName>
    </recommendedName>
</protein>
<evidence type="ECO:0008006" key="4">
    <source>
        <dbReference type="Google" id="ProtNLM"/>
    </source>
</evidence>
<dbReference type="EMBL" id="QVLU01000068">
    <property type="protein sequence ID" value="RGE58712.1"/>
    <property type="molecule type" value="Genomic_DNA"/>
</dbReference>
<reference evidence="2 3" key="1">
    <citation type="submission" date="2018-08" db="EMBL/GenBank/DDBJ databases">
        <title>A genome reference for cultivated species of the human gut microbiota.</title>
        <authorList>
            <person name="Zou Y."/>
            <person name="Xue W."/>
            <person name="Luo G."/>
        </authorList>
    </citation>
    <scope>NUCLEOTIDE SEQUENCE [LARGE SCALE GENOMIC DNA]</scope>
    <source>
        <strain evidence="2 3">AF26-4BH</strain>
    </source>
</reference>
<comment type="caution">
    <text evidence="2">The sequence shown here is derived from an EMBL/GenBank/DDBJ whole genome shotgun (WGS) entry which is preliminary data.</text>
</comment>
<evidence type="ECO:0000313" key="3">
    <source>
        <dbReference type="Proteomes" id="UP000261166"/>
    </source>
</evidence>
<sequence>MPNVRDYLRKKAERKEKKPNTHNFGDLILKHRMAIITRTLLVLLLCAGLGATIYVQLKNQVFSSYITLSSIEKQQYDSAACLSYVNGFLTYSKDGISYTDTKGNALWNQTYEMQNPMVRVAGTRVAVADYNGHIIHNIDQAGNSVEIDTNLPIREFAISENGMVAAVLEDTSITWIYLYNSQGDKVAYVKTTMQKSGYPAALALSPDGKLMAVSYIAVENGSTKSSVAFYNFSSVGQNFVDNFASGADYVDAVIPYITFLSNDTAFAVADNRLVIYSGDQRPKSSADVFLDGEIQSVFYSGSYIGLVFLDTTGQGKYRLDVYNTSGTVVTSQYFDIEYKDIILYKDSIIIYNETQCMIANLHGLVRFHGEFENPLLLFSPVSAKKYLAVSKDSIDIIEMK</sequence>
<keyword evidence="1" id="KW-0812">Transmembrane</keyword>
<dbReference type="OrthoDB" id="1779345at2"/>
<name>A0A3E3I227_9FIRM</name>
<dbReference type="Proteomes" id="UP000261166">
    <property type="component" value="Unassembled WGS sequence"/>
</dbReference>